<dbReference type="OrthoDB" id="2010472at2759"/>
<evidence type="ECO:0000313" key="3">
    <source>
        <dbReference type="Proteomes" id="UP000230069"/>
    </source>
</evidence>
<evidence type="ECO:0000313" key="2">
    <source>
        <dbReference type="EMBL" id="PIA37006.1"/>
    </source>
</evidence>
<feature type="region of interest" description="Disordered" evidence="1">
    <location>
        <begin position="27"/>
        <end position="55"/>
    </location>
</feature>
<sequence>MAAAKKFDFSNLNMDVDDIAVGDCGYSSDLSGDGPSQYIAESPKDSKRKRSSEDVKINSLAEGSLQGEGVAVVSSATPSQMHVPDAAPEIFKGIFEFDGRSLTVADSAMNNPEVALALLRGSVMPLDKETVNKLDNREAHAGFFQHMVAVSFFSFF</sequence>
<accession>A0A2G5D0F8</accession>
<name>A0A2G5D0F8_AQUCA</name>
<dbReference type="InParanoid" id="A0A2G5D0F8"/>
<proteinExistence type="predicted"/>
<reference evidence="2 3" key="1">
    <citation type="submission" date="2017-09" db="EMBL/GenBank/DDBJ databases">
        <title>WGS assembly of Aquilegia coerulea Goldsmith.</title>
        <authorList>
            <person name="Hodges S."/>
            <person name="Kramer E."/>
            <person name="Nordborg M."/>
            <person name="Tomkins J."/>
            <person name="Borevitz J."/>
            <person name="Derieg N."/>
            <person name="Yan J."/>
            <person name="Mihaltcheva S."/>
            <person name="Hayes R.D."/>
            <person name="Rokhsar D."/>
        </authorList>
    </citation>
    <scope>NUCLEOTIDE SEQUENCE [LARGE SCALE GENOMIC DNA]</scope>
    <source>
        <strain evidence="3">cv. Goldsmith</strain>
    </source>
</reference>
<dbReference type="Proteomes" id="UP000230069">
    <property type="component" value="Unassembled WGS sequence"/>
</dbReference>
<protein>
    <submittedName>
        <fullName evidence="2">Uncharacterized protein</fullName>
    </submittedName>
</protein>
<organism evidence="2 3">
    <name type="scientific">Aquilegia coerulea</name>
    <name type="common">Rocky mountain columbine</name>
    <dbReference type="NCBI Taxonomy" id="218851"/>
    <lineage>
        <taxon>Eukaryota</taxon>
        <taxon>Viridiplantae</taxon>
        <taxon>Streptophyta</taxon>
        <taxon>Embryophyta</taxon>
        <taxon>Tracheophyta</taxon>
        <taxon>Spermatophyta</taxon>
        <taxon>Magnoliopsida</taxon>
        <taxon>Ranunculales</taxon>
        <taxon>Ranunculaceae</taxon>
        <taxon>Thalictroideae</taxon>
        <taxon>Aquilegia</taxon>
    </lineage>
</organism>
<gene>
    <name evidence="2" type="ORF">AQUCO_03100036v1</name>
</gene>
<keyword evidence="3" id="KW-1185">Reference proteome</keyword>
<evidence type="ECO:0000256" key="1">
    <source>
        <dbReference type="SAM" id="MobiDB-lite"/>
    </source>
</evidence>
<dbReference type="EMBL" id="KZ305048">
    <property type="protein sequence ID" value="PIA37006.1"/>
    <property type="molecule type" value="Genomic_DNA"/>
</dbReference>
<dbReference type="AlphaFoldDB" id="A0A2G5D0F8"/>